<dbReference type="CDD" id="cd02192">
    <property type="entry name" value="PurM-like3"/>
    <property type="match status" value="1"/>
</dbReference>
<comment type="caution">
    <text evidence="4">The sequence shown here is derived from an EMBL/GenBank/DDBJ whole genome shotgun (WGS) entry which is preliminary data.</text>
</comment>
<keyword evidence="1" id="KW-0784">Thiamine biosynthesis</keyword>
<dbReference type="RefSeq" id="WP_408082151.1">
    <property type="nucleotide sequence ID" value="NZ_JBELQA010000007.1"/>
</dbReference>
<dbReference type="Pfam" id="PF02769">
    <property type="entry name" value="AIRS_C"/>
    <property type="match status" value="1"/>
</dbReference>
<gene>
    <name evidence="4" type="ORF">ABS764_12565</name>
</gene>
<feature type="domain" description="PurM-like N-terminal" evidence="2">
    <location>
        <begin position="54"/>
        <end position="159"/>
    </location>
</feature>
<dbReference type="InterPro" id="IPR024030">
    <property type="entry name" value="AIR_synthase-rel_sll0787"/>
</dbReference>
<dbReference type="PANTHER" id="PTHR30270:SF0">
    <property type="entry name" value="THIAMINE-MONOPHOSPHATE KINASE"/>
    <property type="match status" value="1"/>
</dbReference>
<evidence type="ECO:0000313" key="4">
    <source>
        <dbReference type="EMBL" id="MFL9831682.1"/>
    </source>
</evidence>
<reference evidence="4 5" key="1">
    <citation type="submission" date="2024-06" db="EMBL/GenBank/DDBJ databases">
        <authorList>
            <person name="Kaempfer P."/>
            <person name="Viver T."/>
        </authorList>
    </citation>
    <scope>NUCLEOTIDE SEQUENCE [LARGE SCALE GENOMIC DNA]</scope>
    <source>
        <strain evidence="4 5">ST-87</strain>
    </source>
</reference>
<dbReference type="EMBL" id="JBELQA010000007">
    <property type="protein sequence ID" value="MFL9831682.1"/>
    <property type="molecule type" value="Genomic_DNA"/>
</dbReference>
<evidence type="ECO:0000259" key="2">
    <source>
        <dbReference type="Pfam" id="PF00586"/>
    </source>
</evidence>
<organism evidence="4 5">
    <name type="scientific">Flavobacterium plantiphilum</name>
    <dbReference type="NCBI Taxonomy" id="3163297"/>
    <lineage>
        <taxon>Bacteria</taxon>
        <taxon>Pseudomonadati</taxon>
        <taxon>Bacteroidota</taxon>
        <taxon>Flavobacteriia</taxon>
        <taxon>Flavobacteriales</taxon>
        <taxon>Flavobacteriaceae</taxon>
        <taxon>Flavobacterium</taxon>
    </lineage>
</organism>
<keyword evidence="5" id="KW-1185">Reference proteome</keyword>
<proteinExistence type="predicted"/>
<name>A0ABW8XWF7_9FLAO</name>
<dbReference type="InterPro" id="IPR036921">
    <property type="entry name" value="PurM-like_N_sf"/>
</dbReference>
<dbReference type="Pfam" id="PF00586">
    <property type="entry name" value="AIRS"/>
    <property type="match status" value="1"/>
</dbReference>
<evidence type="ECO:0000313" key="5">
    <source>
        <dbReference type="Proteomes" id="UP001629260"/>
    </source>
</evidence>
<dbReference type="Gene3D" id="3.30.1330.10">
    <property type="entry name" value="PurM-like, N-terminal domain"/>
    <property type="match status" value="1"/>
</dbReference>
<dbReference type="SUPFAM" id="SSF55326">
    <property type="entry name" value="PurM N-terminal domain-like"/>
    <property type="match status" value="1"/>
</dbReference>
<dbReference type="InterPro" id="IPR036676">
    <property type="entry name" value="PurM-like_C_sf"/>
</dbReference>
<dbReference type="InterPro" id="IPR006283">
    <property type="entry name" value="ThiL-like"/>
</dbReference>
<dbReference type="PANTHER" id="PTHR30270">
    <property type="entry name" value="THIAMINE-MONOPHOSPHATE KINASE"/>
    <property type="match status" value="1"/>
</dbReference>
<dbReference type="Proteomes" id="UP001629260">
    <property type="component" value="Unassembled WGS sequence"/>
</dbReference>
<evidence type="ECO:0000259" key="3">
    <source>
        <dbReference type="Pfam" id="PF02769"/>
    </source>
</evidence>
<feature type="domain" description="PurM-like C-terminal" evidence="3">
    <location>
        <begin position="200"/>
        <end position="312"/>
    </location>
</feature>
<dbReference type="PIRSF" id="PIRSF036540">
    <property type="entry name" value="UCP036540_AIR"/>
    <property type="match status" value="1"/>
</dbReference>
<dbReference type="SUPFAM" id="SSF56042">
    <property type="entry name" value="PurM C-terminal domain-like"/>
    <property type="match status" value="1"/>
</dbReference>
<dbReference type="InterPro" id="IPR011413">
    <property type="entry name" value="UCP036540_AIR"/>
</dbReference>
<dbReference type="Gene3D" id="3.90.650.10">
    <property type="entry name" value="PurM-like C-terminal domain"/>
    <property type="match status" value="1"/>
</dbReference>
<dbReference type="InterPro" id="IPR010918">
    <property type="entry name" value="PurM-like_C_dom"/>
</dbReference>
<accession>A0ABW8XWF7</accession>
<evidence type="ECO:0000256" key="1">
    <source>
        <dbReference type="ARBA" id="ARBA00022977"/>
    </source>
</evidence>
<sequence length="320" mass="35181">MKECTEDMLASIASLRNHTDITDKRTIQQTYKAIGNETKSSVFFPDDNATILLGDDTAAIPQKDGSHLLLAAEGIVNHFLKSDPWFAGYSAVMVNISDICAMGGLPIAVTDTIYSFEAKDNEAIWEGMSAASKAYGVPIVGGHSCYHSNINALSVSILGKATHNLLSSFDAQPNDALLLAIDLKGSYYKEYPFWNASTTTSSEKLQKMAQLPYEIANNKWSKVAKDISMGGIIGTLLMLLNTSKVGAEINIESITKPEDTTWKKWLSSFPSYGFLFSCSPEHVKNIQSLFTENGINCDHIGSINQQPDLFINYKEHQLKF</sequence>
<dbReference type="NCBIfam" id="TIGR04049">
    <property type="entry name" value="AIR_rel_sll0787"/>
    <property type="match status" value="1"/>
</dbReference>
<protein>
    <submittedName>
        <fullName evidence="4">Sll0787 family AIR synthase-like protein</fullName>
    </submittedName>
</protein>
<dbReference type="InterPro" id="IPR016188">
    <property type="entry name" value="PurM-like_N"/>
</dbReference>